<reference evidence="2" key="2">
    <citation type="journal article" date="2011" name="Microb. Ecol.">
        <title>Taxonomic and Functional Metagenomic Profiling of the Microbial Community in the Anoxic Sediment of a Sub-saline Shallow Lake (Laguna de Carrizo, Central Spain).</title>
        <authorList>
            <person name="Ferrer M."/>
            <person name="Guazzaroni M.E."/>
            <person name="Richter M."/>
            <person name="Garcia-Salamanca A."/>
            <person name="Yarza P."/>
            <person name="Suarez-Suarez A."/>
            <person name="Solano J."/>
            <person name="Alcaide M."/>
            <person name="van Dillewijn P."/>
            <person name="Molina-Henares M.A."/>
            <person name="Lopez-Cortes N."/>
            <person name="Al-Ramahi Y."/>
            <person name="Guerrero C."/>
            <person name="Acosta A."/>
            <person name="de Eugenio L.I."/>
            <person name="Martinez V."/>
            <person name="Marques S."/>
            <person name="Rojo F."/>
            <person name="Santero E."/>
            <person name="Genilloud O."/>
            <person name="Perez-Perez J."/>
            <person name="Rossello-Mora R."/>
            <person name="Ramos J.L."/>
        </authorList>
    </citation>
    <scope>NUCLEOTIDE SEQUENCE</scope>
</reference>
<organism evidence="2">
    <name type="scientific">sediment metagenome</name>
    <dbReference type="NCBI Taxonomy" id="749907"/>
    <lineage>
        <taxon>unclassified sequences</taxon>
        <taxon>metagenomes</taxon>
        <taxon>ecological metagenomes</taxon>
    </lineage>
</organism>
<dbReference type="Pfam" id="PF01315">
    <property type="entry name" value="Ald_Xan_dh_C"/>
    <property type="match status" value="1"/>
</dbReference>
<dbReference type="InterPro" id="IPR037165">
    <property type="entry name" value="AldOxase/xan_DH_Mopterin-bd_sf"/>
</dbReference>
<dbReference type="SUPFAM" id="SSF56003">
    <property type="entry name" value="Molybdenum cofactor-binding domain"/>
    <property type="match status" value="1"/>
</dbReference>
<dbReference type="SUPFAM" id="SSF54665">
    <property type="entry name" value="CO dehydrogenase molybdoprotein N-domain-like"/>
    <property type="match status" value="1"/>
</dbReference>
<feature type="domain" description="Aldehyde oxidase/xanthine dehydrogenase a/b hammerhead" evidence="1">
    <location>
        <begin position="2"/>
        <end position="63"/>
    </location>
</feature>
<comment type="caution">
    <text evidence="2">The sequence shown here is derived from an EMBL/GenBank/DDBJ whole genome shotgun (WGS) entry which is preliminary data.</text>
</comment>
<dbReference type="Pfam" id="PF02738">
    <property type="entry name" value="MoCoBD_1"/>
    <property type="match status" value="1"/>
</dbReference>
<dbReference type="PANTHER" id="PTHR11908">
    <property type="entry name" value="XANTHINE DEHYDROGENASE"/>
    <property type="match status" value="1"/>
</dbReference>
<reference evidence="2" key="1">
    <citation type="submission" date="2010-07" db="EMBL/GenBank/DDBJ databases">
        <authorList>
            <consortium name="CONSOLIDER consortium CSD2007-00005"/>
            <person name="Guazzaroni M.-E."/>
            <person name="Richter M."/>
            <person name="Garcia-Salamanca A."/>
            <person name="Yarza P."/>
            <person name="Ferrer M."/>
        </authorList>
    </citation>
    <scope>NUCLEOTIDE SEQUENCE</scope>
</reference>
<proteinExistence type="predicted"/>
<dbReference type="AlphaFoldDB" id="D9PI32"/>
<protein>
    <submittedName>
        <fullName evidence="2">Aldehyde oxidase and xanthine dehydrogenase, molybdopterin binding</fullName>
    </submittedName>
</protein>
<dbReference type="PANTHER" id="PTHR11908:SF157">
    <property type="entry name" value="XANTHINE DEHYDROGENASE SUBUNIT D-RELATED"/>
    <property type="match status" value="1"/>
</dbReference>
<dbReference type="GO" id="GO:0005506">
    <property type="term" value="F:iron ion binding"/>
    <property type="evidence" value="ECO:0007669"/>
    <property type="project" value="InterPro"/>
</dbReference>
<dbReference type="InterPro" id="IPR008274">
    <property type="entry name" value="AldOxase/xan_DH_MoCoBD1"/>
</dbReference>
<accession>D9PI32</accession>
<dbReference type="InterPro" id="IPR016208">
    <property type="entry name" value="Ald_Oxase/xanthine_DH-like"/>
</dbReference>
<dbReference type="InterPro" id="IPR000674">
    <property type="entry name" value="Ald_Oxase/Xan_DH_a/b"/>
</dbReference>
<sequence>MGIFTAKDIPGKNLFGLINKDQPLLAHENVRFVGEAIALVAAVDKEAAYKALESIEIAYEDLPAVFDPEESLKAGAPLLHPKGNLLFKRTLRKGNAAEALFGCDVVIRKTYHTPCLEHSYLEPDAGAGFPDQDGTLVIYASTQNPHYDLKEVSEILGLQEERIRIIQAATGGGFGSKLDLTVQGYIGLALYHLRRPVRLVFTREEAFLATPKRHALKMEMETGATKDGKIQALRARILCDTGGLCVLWRGRGNPSRGSRHRAL</sequence>
<evidence type="ECO:0000313" key="2">
    <source>
        <dbReference type="EMBL" id="EFK96772.1"/>
    </source>
</evidence>
<dbReference type="GO" id="GO:0016491">
    <property type="term" value="F:oxidoreductase activity"/>
    <property type="evidence" value="ECO:0007669"/>
    <property type="project" value="InterPro"/>
</dbReference>
<dbReference type="Gene3D" id="3.30.365.10">
    <property type="entry name" value="Aldehyde oxidase/xanthine dehydrogenase, molybdopterin binding domain"/>
    <property type="match status" value="2"/>
</dbReference>
<dbReference type="InterPro" id="IPR036856">
    <property type="entry name" value="Ald_Oxase/Xan_DH_a/b_sf"/>
</dbReference>
<evidence type="ECO:0000259" key="1">
    <source>
        <dbReference type="SMART" id="SM01008"/>
    </source>
</evidence>
<gene>
    <name evidence="2" type="ORF">LDC_1186</name>
</gene>
<dbReference type="EMBL" id="ADZX01000404">
    <property type="protein sequence ID" value="EFK96772.1"/>
    <property type="molecule type" value="Genomic_DNA"/>
</dbReference>
<dbReference type="SMART" id="SM01008">
    <property type="entry name" value="Ald_Xan_dh_C"/>
    <property type="match status" value="1"/>
</dbReference>
<dbReference type="Gene3D" id="3.90.1170.50">
    <property type="entry name" value="Aldehyde oxidase/xanthine dehydrogenase, a/b hammerhead"/>
    <property type="match status" value="1"/>
</dbReference>
<name>D9PI32_9ZZZZ</name>